<dbReference type="InterPro" id="IPR024761">
    <property type="entry name" value="TFIIIC_delta_N"/>
</dbReference>
<dbReference type="PANTHER" id="PTHR15496">
    <property type="entry name" value="GENERAL TRANSCRIPTION FACTOR 3C POLYPEPTIDE 4 FAMILY"/>
    <property type="match status" value="1"/>
</dbReference>
<dbReference type="AlphaFoldDB" id="A0A4S2N1W2"/>
<dbReference type="STRING" id="341454.A0A4S2N1W2"/>
<feature type="domain" description="Transcription factor IIIC 90kDa subunit N-terminal" evidence="2">
    <location>
        <begin position="20"/>
        <end position="455"/>
    </location>
</feature>
<evidence type="ECO:0000259" key="2">
    <source>
        <dbReference type="Pfam" id="PF12657"/>
    </source>
</evidence>
<evidence type="ECO:0000313" key="5">
    <source>
        <dbReference type="Proteomes" id="UP000298138"/>
    </source>
</evidence>
<evidence type="ECO:0000256" key="1">
    <source>
        <dbReference type="SAM" id="MobiDB-lite"/>
    </source>
</evidence>
<evidence type="ECO:0000259" key="3">
    <source>
        <dbReference type="Pfam" id="PF12660"/>
    </source>
</evidence>
<sequence>MLKTVRLNLLPGVATECIAWSADGCLSILAYTEVIVLVPTFHKPNSYVTEGKRKQQFHHTKASVRSLNEEVKAPKPAHMSIYSIGEELGPGYARKVAWSPLGTSRFRKCMMAVLTTALMVIIFEPVGRPGLDWSMKYDLTHILRAQDGDKISKRLRSRARSIAWSSACGQGWGESLLAVANDYMEINLFRINFERLELVTTCKPFNEEDIKKRVGMKKTFLEYLAWSPWVQVDDTTYQALISFSCDGKVMVQQVNINVADENPTVQVKDGMTEVGRAPSAISPIYGTTWAPEVRTPRSIDIAILQFKEFQGKRLLAYTVQRRVTVVEFDPHGNISSSHDYPNDFLESTSGLCFTPSSISGAITLQHATCVGHTQSITYPPLNTNVSVDDNTHWAMQIRELEGDFMADHDIPTGRTRLFGMTASPLGNFIATVLSFHPDDQIEYITAALEKVSIVFGTHEASPISWDRTAMVPHKPLPTPYDLSTEALLIEMTGLGPKVMEKMQTDLKTNYNSPDLSTPININPTAVSRSLADAILHDSSLNSRRYALALNLLNTPLLPPRDHPDTIISAAYAVLCAPRTPDPQSKRLLYSLACVAVFSFGARYPQVLHAARDAFHWLDENTPETTRFDMELDLVARQLKETPEDNETVGDGRGFVSSMERCVLCGEGVVWRDVRIVECTQGHRFTRCAMTFLPVVSASGVAECGVCARAMLVLGDEGLAGEVKKAWDVCLQCGGRYWRQDDVLEKAQRGKEVQEDEEEDSEDAMDDD</sequence>
<proteinExistence type="predicted"/>
<dbReference type="Pfam" id="PF12660">
    <property type="entry name" value="zf-TFIIIC"/>
    <property type="match status" value="1"/>
</dbReference>
<reference evidence="4 5" key="1">
    <citation type="submission" date="2019-04" db="EMBL/GenBank/DDBJ databases">
        <title>Comparative genomics and transcriptomics to analyze fruiting body development in filamentous ascomycetes.</title>
        <authorList>
            <consortium name="DOE Joint Genome Institute"/>
            <person name="Lutkenhaus R."/>
            <person name="Traeger S."/>
            <person name="Breuer J."/>
            <person name="Kuo A."/>
            <person name="Lipzen A."/>
            <person name="Pangilinan J."/>
            <person name="Dilworth D."/>
            <person name="Sandor L."/>
            <person name="Poggeler S."/>
            <person name="Barry K."/>
            <person name="Grigoriev I.V."/>
            <person name="Nowrousian M."/>
        </authorList>
    </citation>
    <scope>NUCLEOTIDE SEQUENCE [LARGE SCALE GENOMIC DNA]</scope>
    <source>
        <strain evidence="4 5">CBS 389.68</strain>
    </source>
</reference>
<dbReference type="InParanoid" id="A0A4S2N1W2"/>
<evidence type="ECO:0000313" key="4">
    <source>
        <dbReference type="EMBL" id="TGZ83080.1"/>
    </source>
</evidence>
<protein>
    <recommendedName>
        <fullName evidence="6">Transcription factor IIIC putative zinc-finger domain-containing protein</fullName>
    </recommendedName>
</protein>
<dbReference type="InterPro" id="IPR044230">
    <property type="entry name" value="GTF3C4"/>
</dbReference>
<feature type="compositionally biased region" description="Acidic residues" evidence="1">
    <location>
        <begin position="753"/>
        <end position="767"/>
    </location>
</feature>
<dbReference type="InterPro" id="IPR024764">
    <property type="entry name" value="TFIIIC_Znf"/>
</dbReference>
<dbReference type="PANTHER" id="PTHR15496:SF2">
    <property type="entry name" value="GENERAL TRANSCRIPTION FACTOR 3C POLYPEPTIDE 4"/>
    <property type="match status" value="1"/>
</dbReference>
<keyword evidence="5" id="KW-1185">Reference proteome</keyword>
<dbReference type="Proteomes" id="UP000298138">
    <property type="component" value="Unassembled WGS sequence"/>
</dbReference>
<name>A0A4S2N1W2_9PEZI</name>
<dbReference type="GO" id="GO:0004402">
    <property type="term" value="F:histone acetyltransferase activity"/>
    <property type="evidence" value="ECO:0007669"/>
    <property type="project" value="InterPro"/>
</dbReference>
<dbReference type="Pfam" id="PF12657">
    <property type="entry name" value="TFIIIC_delta"/>
    <property type="match status" value="1"/>
</dbReference>
<feature type="domain" description="Transcription factor IIIC putative zinc-finger" evidence="3">
    <location>
        <begin position="658"/>
        <end position="735"/>
    </location>
</feature>
<dbReference type="GO" id="GO:0000127">
    <property type="term" value="C:transcription factor TFIIIC complex"/>
    <property type="evidence" value="ECO:0007669"/>
    <property type="project" value="InterPro"/>
</dbReference>
<dbReference type="EMBL" id="ML220114">
    <property type="protein sequence ID" value="TGZ83080.1"/>
    <property type="molecule type" value="Genomic_DNA"/>
</dbReference>
<organism evidence="4 5">
    <name type="scientific">Ascodesmis nigricans</name>
    <dbReference type="NCBI Taxonomy" id="341454"/>
    <lineage>
        <taxon>Eukaryota</taxon>
        <taxon>Fungi</taxon>
        <taxon>Dikarya</taxon>
        <taxon>Ascomycota</taxon>
        <taxon>Pezizomycotina</taxon>
        <taxon>Pezizomycetes</taxon>
        <taxon>Pezizales</taxon>
        <taxon>Ascodesmidaceae</taxon>
        <taxon>Ascodesmis</taxon>
    </lineage>
</organism>
<dbReference type="OrthoDB" id="6021743at2759"/>
<accession>A0A4S2N1W2</accession>
<gene>
    <name evidence="4" type="ORF">EX30DRAFT_347391</name>
</gene>
<dbReference type="GO" id="GO:0006384">
    <property type="term" value="P:transcription initiation at RNA polymerase III promoter"/>
    <property type="evidence" value="ECO:0007669"/>
    <property type="project" value="InterPro"/>
</dbReference>
<feature type="region of interest" description="Disordered" evidence="1">
    <location>
        <begin position="747"/>
        <end position="767"/>
    </location>
</feature>
<evidence type="ECO:0008006" key="6">
    <source>
        <dbReference type="Google" id="ProtNLM"/>
    </source>
</evidence>